<dbReference type="Proteomes" id="UP000195897">
    <property type="component" value="Unassembled WGS sequence"/>
</dbReference>
<dbReference type="InterPro" id="IPR011611">
    <property type="entry name" value="PfkB_dom"/>
</dbReference>
<gene>
    <name evidence="9" type="ORF">B5F15_08695</name>
    <name evidence="8" type="ORF">B5F17_08600</name>
</gene>
<evidence type="ECO:0000256" key="1">
    <source>
        <dbReference type="ARBA" id="ARBA00005380"/>
    </source>
</evidence>
<dbReference type="UniPathway" id="UPA00704">
    <property type="reaction ID" value="UER00715"/>
</dbReference>
<dbReference type="EC" id="2.7.1.144" evidence="6"/>
<dbReference type="GO" id="GO:0008443">
    <property type="term" value="F:phosphofructokinase activity"/>
    <property type="evidence" value="ECO:0007669"/>
    <property type="project" value="UniProtKB-ARBA"/>
</dbReference>
<dbReference type="InterPro" id="IPR017583">
    <property type="entry name" value="Tagatose/fructose_Pkinase"/>
</dbReference>
<reference evidence="10 11" key="1">
    <citation type="submission" date="2017-04" db="EMBL/GenBank/DDBJ databases">
        <title>Function of individual gut microbiota members based on whole genome sequencing of pure cultures obtained from chicken caecum.</title>
        <authorList>
            <person name="Medvecky M."/>
            <person name="Cejkova D."/>
            <person name="Polansky O."/>
            <person name="Karasova D."/>
            <person name="Kubasova T."/>
            <person name="Cizek A."/>
            <person name="Rychlik I."/>
        </authorList>
    </citation>
    <scope>NUCLEOTIDE SEQUENCE [LARGE SCALE GENOMIC DNA]</scope>
    <source>
        <strain evidence="10">An179</strain>
        <strain evidence="11">An180</strain>
    </source>
</reference>
<reference evidence="9" key="2">
    <citation type="journal article" date="2018" name="BMC Genomics">
        <title>Whole genome sequencing and function prediction of 133 gut anaerobes isolated from chicken caecum in pure cultures.</title>
        <authorList>
            <person name="Medvecky M."/>
            <person name="Cejkova D."/>
            <person name="Polansky O."/>
            <person name="Karasova D."/>
            <person name="Kubasova T."/>
            <person name="Cizek A."/>
            <person name="Rychlik I."/>
        </authorList>
    </citation>
    <scope>NUCLEOTIDE SEQUENCE</scope>
    <source>
        <strain evidence="9">An179</strain>
        <strain evidence="8">An180</strain>
    </source>
</reference>
<keyword evidence="3 6" id="KW-0547">Nucleotide-binding</keyword>
<evidence type="ECO:0000313" key="9">
    <source>
        <dbReference type="EMBL" id="OUP57872.1"/>
    </source>
</evidence>
<dbReference type="Proteomes" id="UP000195326">
    <property type="component" value="Unassembled WGS sequence"/>
</dbReference>
<dbReference type="Pfam" id="PF00294">
    <property type="entry name" value="PfkB"/>
    <property type="match status" value="1"/>
</dbReference>
<evidence type="ECO:0000313" key="11">
    <source>
        <dbReference type="Proteomes" id="UP000195897"/>
    </source>
</evidence>
<evidence type="ECO:0000256" key="4">
    <source>
        <dbReference type="ARBA" id="ARBA00022777"/>
    </source>
</evidence>
<evidence type="ECO:0000256" key="5">
    <source>
        <dbReference type="ARBA" id="ARBA00022840"/>
    </source>
</evidence>
<evidence type="ECO:0000256" key="3">
    <source>
        <dbReference type="ARBA" id="ARBA00022741"/>
    </source>
</evidence>
<proteinExistence type="inferred from homology"/>
<keyword evidence="2 6" id="KW-0808">Transferase</keyword>
<evidence type="ECO:0000313" key="10">
    <source>
        <dbReference type="Proteomes" id="UP000195326"/>
    </source>
</evidence>
<evidence type="ECO:0000256" key="6">
    <source>
        <dbReference type="PIRNR" id="PIRNR000535"/>
    </source>
</evidence>
<keyword evidence="6" id="KW-0423">Lactose metabolism</keyword>
<dbReference type="GO" id="GO:0005988">
    <property type="term" value="P:lactose metabolic process"/>
    <property type="evidence" value="ECO:0007669"/>
    <property type="project" value="UniProtKB-KW"/>
</dbReference>
<protein>
    <recommendedName>
        <fullName evidence="6">Tagatose-6-phosphate kinase</fullName>
        <ecNumber evidence="6">2.7.1.144</ecNumber>
    </recommendedName>
</protein>
<dbReference type="NCBIfam" id="TIGR03168">
    <property type="entry name" value="1-PFK"/>
    <property type="match status" value="1"/>
</dbReference>
<keyword evidence="4" id="KW-0418">Kinase</keyword>
<dbReference type="EMBL" id="NFKL01000011">
    <property type="protein sequence ID" value="OUP57872.1"/>
    <property type="molecule type" value="Genomic_DNA"/>
</dbReference>
<dbReference type="GO" id="GO:0009024">
    <property type="term" value="F:tagatose-6-phosphate kinase activity"/>
    <property type="evidence" value="ECO:0007669"/>
    <property type="project" value="UniProtKB-EC"/>
</dbReference>
<sequence>MIITITLNPAMDRTLRIEHPLQPNKLNRAASTSVEPGGKGINVSRAVKALGGESVALGFSAGSNGRAMKDALTSVDIHHDFVDVPGNTRVNVQIIDLDGNHTEINEPGFKISDGDFLRFLERVEHYLDNNNIFVISGSVPPGFPLVNFIELIKTIKKAGCRLIVDEAGDLMREALKFEPDFVKPNIFELAELVGDEPTADPDQVVHSARKLLDMGAQAVCVSMGAEGALFASKNEPEVLYVNCNPKIYDEGAVGTGDAMVGAIANSLDKKLSFVDMAKFTVATGRACARLAGTEMATLKKVYEVYETLLVYTV</sequence>
<dbReference type="GO" id="GO:0016052">
    <property type="term" value="P:carbohydrate catabolic process"/>
    <property type="evidence" value="ECO:0007669"/>
    <property type="project" value="UniProtKB-ARBA"/>
</dbReference>
<evidence type="ECO:0000256" key="2">
    <source>
        <dbReference type="ARBA" id="ARBA00022679"/>
    </source>
</evidence>
<comment type="similarity">
    <text evidence="1">Belongs to the carbohydrate kinase pfkB family.</text>
</comment>
<evidence type="ECO:0000259" key="7">
    <source>
        <dbReference type="Pfam" id="PF00294"/>
    </source>
</evidence>
<dbReference type="CDD" id="cd01164">
    <property type="entry name" value="FruK_PfkB_like"/>
    <property type="match status" value="1"/>
</dbReference>
<dbReference type="Gene3D" id="3.40.1190.20">
    <property type="match status" value="1"/>
</dbReference>
<comment type="catalytic activity">
    <reaction evidence="6">
        <text>D-tagatofuranose 6-phosphate + ATP = D-tagatofuranose 1,6-bisphosphate + ADP + H(+)</text>
        <dbReference type="Rhea" id="RHEA:12420"/>
        <dbReference type="ChEBI" id="CHEBI:15378"/>
        <dbReference type="ChEBI" id="CHEBI:30616"/>
        <dbReference type="ChEBI" id="CHEBI:58694"/>
        <dbReference type="ChEBI" id="CHEBI:58695"/>
        <dbReference type="ChEBI" id="CHEBI:456216"/>
        <dbReference type="EC" id="2.7.1.144"/>
    </reaction>
</comment>
<comment type="caution">
    <text evidence="9">The sequence shown here is derived from an EMBL/GenBank/DDBJ whole genome shotgun (WGS) entry which is preliminary data.</text>
</comment>
<accession>A0A1Y4LU77</accession>
<keyword evidence="5 6" id="KW-0067">ATP-binding</keyword>
<feature type="domain" description="Carbohydrate kinase PfkB" evidence="7">
    <location>
        <begin position="23"/>
        <end position="293"/>
    </location>
</feature>
<name>A0A1Y4LU77_9FIRM</name>
<dbReference type="FunFam" id="3.40.1190.20:FF:000001">
    <property type="entry name" value="Phosphofructokinase"/>
    <property type="match status" value="1"/>
</dbReference>
<dbReference type="AlphaFoldDB" id="A0A1Y4LU77"/>
<organism evidence="9 10">
    <name type="scientific">Butyricicoccus pullicaecorum</name>
    <dbReference type="NCBI Taxonomy" id="501571"/>
    <lineage>
        <taxon>Bacteria</taxon>
        <taxon>Bacillati</taxon>
        <taxon>Bacillota</taxon>
        <taxon>Clostridia</taxon>
        <taxon>Eubacteriales</taxon>
        <taxon>Butyricicoccaceae</taxon>
        <taxon>Butyricicoccus</taxon>
    </lineage>
</organism>
<dbReference type="GO" id="GO:0005524">
    <property type="term" value="F:ATP binding"/>
    <property type="evidence" value="ECO:0007669"/>
    <property type="project" value="UniProtKB-KW"/>
</dbReference>
<comment type="pathway">
    <text evidence="6">Carbohydrate metabolism; D-tagatose 6-phosphate degradation; D-glyceraldehyde 3-phosphate and glycerone phosphate from D-tagatose 6-phosphate: step 1/2.</text>
</comment>
<comment type="similarity">
    <text evidence="6">Belongs to the carbohydrate kinase PfkB family. LacC subfamily.</text>
</comment>
<dbReference type="RefSeq" id="WP_016146387.1">
    <property type="nucleotide sequence ID" value="NZ_CABKSA010000001.1"/>
</dbReference>
<dbReference type="STRING" id="501571.GCA_900143195_01873"/>
<dbReference type="SUPFAM" id="SSF53613">
    <property type="entry name" value="Ribokinase-like"/>
    <property type="match status" value="1"/>
</dbReference>
<dbReference type="PANTHER" id="PTHR46566">
    <property type="entry name" value="1-PHOSPHOFRUCTOKINASE-RELATED"/>
    <property type="match status" value="1"/>
</dbReference>
<dbReference type="InterPro" id="IPR029056">
    <property type="entry name" value="Ribokinase-like"/>
</dbReference>
<dbReference type="GO" id="GO:0005829">
    <property type="term" value="C:cytosol"/>
    <property type="evidence" value="ECO:0007669"/>
    <property type="project" value="TreeGrafter"/>
</dbReference>
<dbReference type="GO" id="GO:0044281">
    <property type="term" value="P:small molecule metabolic process"/>
    <property type="evidence" value="ECO:0007669"/>
    <property type="project" value="UniProtKB-ARBA"/>
</dbReference>
<dbReference type="GO" id="GO:2001059">
    <property type="term" value="P:D-tagatose 6-phosphate catabolic process"/>
    <property type="evidence" value="ECO:0007669"/>
    <property type="project" value="UniProtKB-UniPathway"/>
</dbReference>
<dbReference type="PIRSF" id="PIRSF000535">
    <property type="entry name" value="1PFK/6PFK/LacC"/>
    <property type="match status" value="1"/>
</dbReference>
<evidence type="ECO:0000313" key="8">
    <source>
        <dbReference type="EMBL" id="OUP52532.1"/>
    </source>
</evidence>
<dbReference type="EMBL" id="NFKK01000009">
    <property type="protein sequence ID" value="OUP52532.1"/>
    <property type="molecule type" value="Genomic_DNA"/>
</dbReference>
<dbReference type="PANTHER" id="PTHR46566:SF1">
    <property type="entry name" value="1-PHOSPHOFRUCTOKINASE"/>
    <property type="match status" value="1"/>
</dbReference>